<dbReference type="EMBL" id="DF973146">
    <property type="protein sequence ID" value="GAU14682.1"/>
    <property type="molecule type" value="Genomic_DNA"/>
</dbReference>
<keyword evidence="2" id="KW-1185">Reference proteome</keyword>
<protein>
    <submittedName>
        <fullName evidence="1">Uncharacterized protein</fullName>
    </submittedName>
</protein>
<dbReference type="AlphaFoldDB" id="A0A2Z6LWF7"/>
<sequence>MLEIGRNIPTRFERLEATFESDELAHVIFCESSESEYSSESLTSDPVKLFMKKCSVKAVLGEEDAAFLHDKENRKFKWYDYSENKEILQEIFGSDEVKERIRRATELAIQRVAGDKSSPGYKRLIMSFLQERGFDAGNY</sequence>
<evidence type="ECO:0000313" key="1">
    <source>
        <dbReference type="EMBL" id="GAU14682.1"/>
    </source>
</evidence>
<proteinExistence type="predicted"/>
<dbReference type="OrthoDB" id="548115at2759"/>
<gene>
    <name evidence="1" type="ORF">TSUD_203310</name>
</gene>
<evidence type="ECO:0000313" key="2">
    <source>
        <dbReference type="Proteomes" id="UP000242715"/>
    </source>
</evidence>
<organism evidence="1 2">
    <name type="scientific">Trifolium subterraneum</name>
    <name type="common">Subterranean clover</name>
    <dbReference type="NCBI Taxonomy" id="3900"/>
    <lineage>
        <taxon>Eukaryota</taxon>
        <taxon>Viridiplantae</taxon>
        <taxon>Streptophyta</taxon>
        <taxon>Embryophyta</taxon>
        <taxon>Tracheophyta</taxon>
        <taxon>Spermatophyta</taxon>
        <taxon>Magnoliopsida</taxon>
        <taxon>eudicotyledons</taxon>
        <taxon>Gunneridae</taxon>
        <taxon>Pentapetalae</taxon>
        <taxon>rosids</taxon>
        <taxon>fabids</taxon>
        <taxon>Fabales</taxon>
        <taxon>Fabaceae</taxon>
        <taxon>Papilionoideae</taxon>
        <taxon>50 kb inversion clade</taxon>
        <taxon>NPAAA clade</taxon>
        <taxon>Hologalegina</taxon>
        <taxon>IRL clade</taxon>
        <taxon>Trifolieae</taxon>
        <taxon>Trifolium</taxon>
    </lineage>
</organism>
<reference evidence="2" key="1">
    <citation type="journal article" date="2017" name="Front. Plant Sci.">
        <title>Climate Clever Clovers: New Paradigm to Reduce the Environmental Footprint of Ruminants by Breeding Low Methanogenic Forages Utilizing Haplotype Variation.</title>
        <authorList>
            <person name="Kaur P."/>
            <person name="Appels R."/>
            <person name="Bayer P.E."/>
            <person name="Keeble-Gagnere G."/>
            <person name="Wang J."/>
            <person name="Hirakawa H."/>
            <person name="Shirasawa K."/>
            <person name="Vercoe P."/>
            <person name="Stefanova K."/>
            <person name="Durmic Z."/>
            <person name="Nichols P."/>
            <person name="Revell C."/>
            <person name="Isobe S.N."/>
            <person name="Edwards D."/>
            <person name="Erskine W."/>
        </authorList>
    </citation>
    <scope>NUCLEOTIDE SEQUENCE [LARGE SCALE GENOMIC DNA]</scope>
    <source>
        <strain evidence="2">cv. Daliak</strain>
    </source>
</reference>
<name>A0A2Z6LWF7_TRISU</name>
<dbReference type="Proteomes" id="UP000242715">
    <property type="component" value="Unassembled WGS sequence"/>
</dbReference>
<accession>A0A2Z6LWF7</accession>